<dbReference type="EMBL" id="FZOK01000002">
    <property type="protein sequence ID" value="SNS03390.1"/>
    <property type="molecule type" value="Genomic_DNA"/>
</dbReference>
<reference evidence="2" key="1">
    <citation type="submission" date="2017-06" db="EMBL/GenBank/DDBJ databases">
        <authorList>
            <person name="Varghese N."/>
            <person name="Submissions S."/>
        </authorList>
    </citation>
    <scope>NUCLEOTIDE SEQUENCE [LARGE SCALE GENOMIC DNA]</scope>
    <source>
        <strain evidence="2">5C</strain>
    </source>
</reference>
<evidence type="ECO:0008006" key="3">
    <source>
        <dbReference type="Google" id="ProtNLM"/>
    </source>
</evidence>
<organism evidence="1 2">
    <name type="scientific">Belliella buryatensis</name>
    <dbReference type="NCBI Taxonomy" id="1500549"/>
    <lineage>
        <taxon>Bacteria</taxon>
        <taxon>Pseudomonadati</taxon>
        <taxon>Bacteroidota</taxon>
        <taxon>Cytophagia</taxon>
        <taxon>Cytophagales</taxon>
        <taxon>Cyclobacteriaceae</taxon>
        <taxon>Belliella</taxon>
    </lineage>
</organism>
<evidence type="ECO:0000313" key="1">
    <source>
        <dbReference type="EMBL" id="SNS03390.1"/>
    </source>
</evidence>
<name>A0A239B687_9BACT</name>
<sequence>MKKLFFILFFLPLLSFGQFSKGTKYLGGSFSLESYKYDTGARMTPYNLFFSSQAHLGVFLNESIAIGPTINFNRTKIPTINPATNLFEDRRSNSLAGGIFVRKFFPISEVFLFSLEGSAIVGQINRDSMSQHTESKSTIYNFSIFPAFMFLPNEKWGFDANIGTFRYGANYRNPFSEERNFEARLGQINLGAKYFFGR</sequence>
<dbReference type="RefSeq" id="WP_089237733.1">
    <property type="nucleotide sequence ID" value="NZ_FZOK01000002.1"/>
</dbReference>
<gene>
    <name evidence="1" type="ORF">SAMN06295967_102156</name>
</gene>
<accession>A0A239B687</accession>
<evidence type="ECO:0000313" key="2">
    <source>
        <dbReference type="Proteomes" id="UP000198480"/>
    </source>
</evidence>
<protein>
    <recommendedName>
        <fullName evidence="3">Outer membrane protein beta-barrel domain-containing protein</fullName>
    </recommendedName>
</protein>
<proteinExistence type="predicted"/>
<keyword evidence="2" id="KW-1185">Reference proteome</keyword>
<dbReference type="AlphaFoldDB" id="A0A239B687"/>
<dbReference type="Proteomes" id="UP000198480">
    <property type="component" value="Unassembled WGS sequence"/>
</dbReference>
<dbReference type="OrthoDB" id="945117at2"/>